<protein>
    <submittedName>
        <fullName evidence="5">Branched-chain amino acid ABC transporter substrate-binding protein</fullName>
    </submittedName>
</protein>
<evidence type="ECO:0000259" key="4">
    <source>
        <dbReference type="Pfam" id="PF13458"/>
    </source>
</evidence>
<dbReference type="InterPro" id="IPR028081">
    <property type="entry name" value="Leu-bd"/>
</dbReference>
<dbReference type="Gene3D" id="3.40.50.2300">
    <property type="match status" value="2"/>
</dbReference>
<keyword evidence="6" id="KW-1185">Reference proteome</keyword>
<evidence type="ECO:0000256" key="3">
    <source>
        <dbReference type="SAM" id="SignalP"/>
    </source>
</evidence>
<feature type="chain" id="PRO_5045306558" evidence="3">
    <location>
        <begin position="26"/>
        <end position="398"/>
    </location>
</feature>
<dbReference type="CDD" id="cd06342">
    <property type="entry name" value="PBP1_ABC_LIVBP-like"/>
    <property type="match status" value="1"/>
</dbReference>
<reference evidence="5 6" key="1">
    <citation type="journal article" date="2022" name="Res Sq">
        <title>Evolution of multicellular longitudinally dividing oral cavity symbionts (Neisseriaceae).</title>
        <authorList>
            <person name="Nyongesa S."/>
            <person name="Weber P."/>
            <person name="Bernet E."/>
            <person name="Pullido F."/>
            <person name="Nieckarz M."/>
            <person name="Delaby M."/>
            <person name="Nieves C."/>
            <person name="Viehboeck T."/>
            <person name="Krause N."/>
            <person name="Rivera-Millot A."/>
            <person name="Nakamura A."/>
            <person name="Vischer N."/>
            <person name="VanNieuwenhze M."/>
            <person name="Brun Y."/>
            <person name="Cava F."/>
            <person name="Bulgheresi S."/>
            <person name="Veyrier F."/>
        </authorList>
    </citation>
    <scope>NUCLEOTIDE SEQUENCE [LARGE SCALE GENOMIC DNA]</scope>
    <source>
        <strain evidence="5 6">SN4</strain>
    </source>
</reference>
<feature type="signal peptide" evidence="3">
    <location>
        <begin position="1"/>
        <end position="25"/>
    </location>
</feature>
<dbReference type="Proteomes" id="UP000832011">
    <property type="component" value="Chromosome"/>
</dbReference>
<evidence type="ECO:0000256" key="1">
    <source>
        <dbReference type="ARBA" id="ARBA00010062"/>
    </source>
</evidence>
<dbReference type="InterPro" id="IPR028082">
    <property type="entry name" value="Peripla_BP_I"/>
</dbReference>
<organism evidence="5 6">
    <name type="scientific">Vitreoscilla massiliensis</name>
    <dbReference type="NCBI Taxonomy" id="1689272"/>
    <lineage>
        <taxon>Bacteria</taxon>
        <taxon>Pseudomonadati</taxon>
        <taxon>Pseudomonadota</taxon>
        <taxon>Betaproteobacteria</taxon>
        <taxon>Neisseriales</taxon>
        <taxon>Neisseriaceae</taxon>
        <taxon>Vitreoscilla</taxon>
    </lineage>
</organism>
<dbReference type="PANTHER" id="PTHR47151">
    <property type="entry name" value="LEU/ILE/VAL-BINDING ABC TRANSPORTER SUBUNIT"/>
    <property type="match status" value="1"/>
</dbReference>
<evidence type="ECO:0000313" key="5">
    <source>
        <dbReference type="EMBL" id="UOO90974.1"/>
    </source>
</evidence>
<comment type="similarity">
    <text evidence="1">Belongs to the leucine-binding protein family.</text>
</comment>
<name>A0ABY4E676_9NEIS</name>
<sequence length="398" mass="41041">MLTLRKMGFAVATAMLLAACNQGGGAPENKTASAAPAGASNATAPAGGELVVKLGTANPLTGAFAEWGKDAANGVKLAVDEANAENLTWNGQKVKFELMSEDDMADPKTAAQVADRFVDAKVSAVIGHLVTGASLPASIVYNDHNIPMVAYSVTGPKFTQQGFKGVFRVISNDKQQGDALGAYAVKTLGAKTFAVIHDKTAYGEGLANDFAAAAEAAGAKKVATEFTSTSATEFGAIVTAMKGAAPDLIFYGGMDPQGAPLLKELRKQGVKAKYMGADGLKTSNFPTLAGDAADGAFASTASVADDKMPGRAAFAEKYKKAFGGEVVAYSPYAYDATNVVIAAMKKAQSNDPAKYLPELAASQYDGITGKIAFTENGDLKDGVVTIYTIKGGKWEVAQ</sequence>
<feature type="domain" description="Leucine-binding protein" evidence="4">
    <location>
        <begin position="52"/>
        <end position="392"/>
    </location>
</feature>
<dbReference type="PANTHER" id="PTHR47151:SF2">
    <property type="entry name" value="AMINO ACID BINDING PROTEIN"/>
    <property type="match status" value="1"/>
</dbReference>
<keyword evidence="2 3" id="KW-0732">Signal</keyword>
<dbReference type="RefSeq" id="WP_234333000.1">
    <property type="nucleotide sequence ID" value="NZ_CABKVG010000006.1"/>
</dbReference>
<dbReference type="PROSITE" id="PS51257">
    <property type="entry name" value="PROKAR_LIPOPROTEIN"/>
    <property type="match status" value="1"/>
</dbReference>
<proteinExistence type="inferred from homology"/>
<evidence type="ECO:0000313" key="6">
    <source>
        <dbReference type="Proteomes" id="UP000832011"/>
    </source>
</evidence>
<dbReference type="Pfam" id="PF13458">
    <property type="entry name" value="Peripla_BP_6"/>
    <property type="match status" value="1"/>
</dbReference>
<dbReference type="EMBL" id="CP091511">
    <property type="protein sequence ID" value="UOO90974.1"/>
    <property type="molecule type" value="Genomic_DNA"/>
</dbReference>
<accession>A0ABY4E676</accession>
<gene>
    <name evidence="5" type="ORF">LVJ82_08430</name>
</gene>
<evidence type="ECO:0000256" key="2">
    <source>
        <dbReference type="ARBA" id="ARBA00022729"/>
    </source>
</evidence>
<dbReference type="SUPFAM" id="SSF53822">
    <property type="entry name" value="Periplasmic binding protein-like I"/>
    <property type="match status" value="1"/>
</dbReference>